<organism evidence="3">
    <name type="scientific">marine metagenome</name>
    <dbReference type="NCBI Taxonomy" id="408172"/>
    <lineage>
        <taxon>unclassified sequences</taxon>
        <taxon>metagenomes</taxon>
        <taxon>ecological metagenomes</taxon>
    </lineage>
</organism>
<feature type="non-terminal residue" evidence="3">
    <location>
        <position position="1"/>
    </location>
</feature>
<dbReference type="PANTHER" id="PTHR43244">
    <property type="match status" value="1"/>
</dbReference>
<gene>
    <name evidence="3" type="ORF">METZ01_LOCUS75879</name>
</gene>
<evidence type="ECO:0000313" key="3">
    <source>
        <dbReference type="EMBL" id="SVA23025.1"/>
    </source>
</evidence>
<name>A0A381U458_9ZZZZ</name>
<dbReference type="GO" id="GO:0016705">
    <property type="term" value="F:oxidoreductase activity, acting on paired donors, with incorporation or reduction of molecular oxygen"/>
    <property type="evidence" value="ECO:0007669"/>
    <property type="project" value="InterPro"/>
</dbReference>
<keyword evidence="1" id="KW-0560">Oxidoreductase</keyword>
<evidence type="ECO:0000256" key="1">
    <source>
        <dbReference type="ARBA" id="ARBA00023002"/>
    </source>
</evidence>
<reference evidence="3" key="1">
    <citation type="submission" date="2018-05" db="EMBL/GenBank/DDBJ databases">
        <authorList>
            <person name="Lanie J.A."/>
            <person name="Ng W.-L."/>
            <person name="Kazmierczak K.M."/>
            <person name="Andrzejewski T.M."/>
            <person name="Davidsen T.M."/>
            <person name="Wayne K.J."/>
            <person name="Tettelin H."/>
            <person name="Glass J.I."/>
            <person name="Rusch D."/>
            <person name="Podicherti R."/>
            <person name="Tsui H.-C.T."/>
            <person name="Winkler M.E."/>
        </authorList>
    </citation>
    <scope>NUCLEOTIDE SEQUENCE</scope>
</reference>
<dbReference type="SUPFAM" id="SSF51679">
    <property type="entry name" value="Bacterial luciferase-like"/>
    <property type="match status" value="1"/>
</dbReference>
<dbReference type="EMBL" id="UINC01005704">
    <property type="protein sequence ID" value="SVA23025.1"/>
    <property type="molecule type" value="Genomic_DNA"/>
</dbReference>
<dbReference type="InterPro" id="IPR050564">
    <property type="entry name" value="F420-G6PD/mer"/>
</dbReference>
<proteinExistence type="predicted"/>
<sequence length="354" mass="38241">VTVHIPKFGLNRHDTSSVSGYATDISRAENNGWDAAFLPDSQLRRRDTYVLLAAASLATEKIVLGPLLVNPITRHPSVTASSIATIAELAPGRTILGCGIGDTAVRLAGLKPATVRELELSIHLMKSLLNGESVEVGSPRPARLPFPQDVPVWIAAGGPRTLEMAGSCADGVFIRVGTNVENIRISVEKIRKGARNAGRDPLSVKIGAVFHTVFVEDLEQALLMGKSMAAGYYEYSPMLMDNLEMEWEGAHPDSIKESAGIWPDFHHSTDLLSSGTAVDFLTEDQARSFCFMGNSQMITSQVVSLIKNSTSLGIDFEYVVLHPIPNPPAPDPGSRSYLERVPAEIISEVKSILE</sequence>
<dbReference type="Gene3D" id="3.20.20.30">
    <property type="entry name" value="Luciferase-like domain"/>
    <property type="match status" value="1"/>
</dbReference>
<dbReference type="CDD" id="cd01097">
    <property type="entry name" value="Tetrahydromethanopterin_reductase"/>
    <property type="match status" value="1"/>
</dbReference>
<dbReference type="InterPro" id="IPR036661">
    <property type="entry name" value="Luciferase-like_sf"/>
</dbReference>
<dbReference type="InterPro" id="IPR011251">
    <property type="entry name" value="Luciferase-like_dom"/>
</dbReference>
<feature type="domain" description="Luciferase-like" evidence="2">
    <location>
        <begin position="26"/>
        <end position="249"/>
    </location>
</feature>
<accession>A0A381U458</accession>
<protein>
    <recommendedName>
        <fullName evidence="2">Luciferase-like domain-containing protein</fullName>
    </recommendedName>
</protein>
<dbReference type="AlphaFoldDB" id="A0A381U458"/>
<dbReference type="PANTHER" id="PTHR43244:SF1">
    <property type="entry name" value="5,10-METHYLENETETRAHYDROMETHANOPTERIN REDUCTASE"/>
    <property type="match status" value="1"/>
</dbReference>
<dbReference type="Pfam" id="PF00296">
    <property type="entry name" value="Bac_luciferase"/>
    <property type="match status" value="1"/>
</dbReference>
<evidence type="ECO:0000259" key="2">
    <source>
        <dbReference type="Pfam" id="PF00296"/>
    </source>
</evidence>